<dbReference type="InterPro" id="IPR036271">
    <property type="entry name" value="Tet_transcr_reg_TetR-rel_C_sf"/>
</dbReference>
<dbReference type="InterPro" id="IPR009057">
    <property type="entry name" value="Homeodomain-like_sf"/>
</dbReference>
<name>A0A4Q1SHI8_9BACT</name>
<feature type="region of interest" description="Disordered" evidence="6">
    <location>
        <begin position="1"/>
        <end position="24"/>
    </location>
</feature>
<proteinExistence type="predicted"/>
<keyword evidence="9" id="KW-1185">Reference proteome</keyword>
<keyword evidence="4" id="KW-0804">Transcription</keyword>
<sequence length="217" mass="24954">MPRPAKHPATATDTTSATPVKKQERAIQTHQHLINAARRVFARDGFAQARLEDIAALAGKTRGAFYANFRDKEDVFIAIIEDDFNRYKKEFLRNLSRAQSIEEKREALAQHLYKVICDEQRVLLMLEFKMYAIRHPRKKKRLANIHHAICARFSEGEMSEYLGEFEHKTGLEKRRETARVSAAIDGLAINRLFDPESFSEERVLNLLRAVAAELLTC</sequence>
<comment type="caution">
    <text evidence="8">The sequence shown here is derived from an EMBL/GenBank/DDBJ whole genome shotgun (WGS) entry which is preliminary data.</text>
</comment>
<gene>
    <name evidence="8" type="ORF">ESZ00_02450</name>
</gene>
<dbReference type="PANTHER" id="PTHR43479">
    <property type="entry name" value="ACREF/ENVCD OPERON REPRESSOR-RELATED"/>
    <property type="match status" value="1"/>
</dbReference>
<dbReference type="Proteomes" id="UP000290253">
    <property type="component" value="Unassembled WGS sequence"/>
</dbReference>
<feature type="compositionally biased region" description="Low complexity" evidence="6">
    <location>
        <begin position="9"/>
        <end position="18"/>
    </location>
</feature>
<dbReference type="Gene3D" id="1.10.357.10">
    <property type="entry name" value="Tetracycline Repressor, domain 2"/>
    <property type="match status" value="1"/>
</dbReference>
<evidence type="ECO:0000256" key="6">
    <source>
        <dbReference type="SAM" id="MobiDB-lite"/>
    </source>
</evidence>
<evidence type="ECO:0000256" key="2">
    <source>
        <dbReference type="ARBA" id="ARBA00023015"/>
    </source>
</evidence>
<reference evidence="8 9" key="1">
    <citation type="journal article" date="2016" name="Int. J. Syst. Evol. Microbiol.">
        <title>Acidipila dinghuensis sp. nov., an acidobacterium isolated from forest soil.</title>
        <authorList>
            <person name="Jiang Y.W."/>
            <person name="Wang J."/>
            <person name="Chen M.H."/>
            <person name="Lv Y.Y."/>
            <person name="Qiu L.H."/>
        </authorList>
    </citation>
    <scope>NUCLEOTIDE SEQUENCE [LARGE SCALE GENOMIC DNA]</scope>
    <source>
        <strain evidence="8 9">DHOF10</strain>
    </source>
</reference>
<dbReference type="PANTHER" id="PTHR43479:SF11">
    <property type="entry name" value="ACREF_ENVCD OPERON REPRESSOR-RELATED"/>
    <property type="match status" value="1"/>
</dbReference>
<evidence type="ECO:0000256" key="5">
    <source>
        <dbReference type="PROSITE-ProRule" id="PRU00335"/>
    </source>
</evidence>
<evidence type="ECO:0000256" key="4">
    <source>
        <dbReference type="ARBA" id="ARBA00023163"/>
    </source>
</evidence>
<evidence type="ECO:0000259" key="7">
    <source>
        <dbReference type="PROSITE" id="PS50977"/>
    </source>
</evidence>
<feature type="DNA-binding region" description="H-T-H motif" evidence="5">
    <location>
        <begin position="50"/>
        <end position="69"/>
    </location>
</feature>
<dbReference type="PROSITE" id="PS50977">
    <property type="entry name" value="HTH_TETR_2"/>
    <property type="match status" value="1"/>
</dbReference>
<protein>
    <submittedName>
        <fullName evidence="8">TetR family transcriptional regulator</fullName>
    </submittedName>
</protein>
<dbReference type="EMBL" id="SDMK01000001">
    <property type="protein sequence ID" value="RXS96827.1"/>
    <property type="molecule type" value="Genomic_DNA"/>
</dbReference>
<evidence type="ECO:0000256" key="3">
    <source>
        <dbReference type="ARBA" id="ARBA00023125"/>
    </source>
</evidence>
<evidence type="ECO:0000313" key="9">
    <source>
        <dbReference type="Proteomes" id="UP000290253"/>
    </source>
</evidence>
<organism evidence="8 9">
    <name type="scientific">Silvibacterium dinghuense</name>
    <dbReference type="NCBI Taxonomy" id="1560006"/>
    <lineage>
        <taxon>Bacteria</taxon>
        <taxon>Pseudomonadati</taxon>
        <taxon>Acidobacteriota</taxon>
        <taxon>Terriglobia</taxon>
        <taxon>Terriglobales</taxon>
        <taxon>Acidobacteriaceae</taxon>
        <taxon>Silvibacterium</taxon>
    </lineage>
</organism>
<evidence type="ECO:0000256" key="1">
    <source>
        <dbReference type="ARBA" id="ARBA00022491"/>
    </source>
</evidence>
<dbReference type="Pfam" id="PF13977">
    <property type="entry name" value="TetR_C_6"/>
    <property type="match status" value="1"/>
</dbReference>
<evidence type="ECO:0000313" key="8">
    <source>
        <dbReference type="EMBL" id="RXS96827.1"/>
    </source>
</evidence>
<keyword evidence="2" id="KW-0805">Transcription regulation</keyword>
<dbReference type="SUPFAM" id="SSF48498">
    <property type="entry name" value="Tetracyclin repressor-like, C-terminal domain"/>
    <property type="match status" value="1"/>
</dbReference>
<dbReference type="AlphaFoldDB" id="A0A4Q1SHI8"/>
<dbReference type="PRINTS" id="PR00455">
    <property type="entry name" value="HTHTETR"/>
</dbReference>
<keyword evidence="1" id="KW-0678">Repressor</keyword>
<dbReference type="GO" id="GO:0003677">
    <property type="term" value="F:DNA binding"/>
    <property type="evidence" value="ECO:0007669"/>
    <property type="project" value="UniProtKB-UniRule"/>
</dbReference>
<dbReference type="InterPro" id="IPR001647">
    <property type="entry name" value="HTH_TetR"/>
</dbReference>
<dbReference type="Pfam" id="PF00440">
    <property type="entry name" value="TetR_N"/>
    <property type="match status" value="1"/>
</dbReference>
<accession>A0A4Q1SHI8</accession>
<feature type="domain" description="HTH tetR-type" evidence="7">
    <location>
        <begin position="27"/>
        <end position="87"/>
    </location>
</feature>
<dbReference type="RefSeq" id="WP_129206610.1">
    <property type="nucleotide sequence ID" value="NZ_BMGU01000001.1"/>
</dbReference>
<keyword evidence="3 5" id="KW-0238">DNA-binding</keyword>
<dbReference type="OrthoDB" id="114223at2"/>
<dbReference type="SUPFAM" id="SSF46689">
    <property type="entry name" value="Homeodomain-like"/>
    <property type="match status" value="1"/>
</dbReference>
<dbReference type="InterPro" id="IPR039538">
    <property type="entry name" value="BetI_C"/>
</dbReference>
<dbReference type="InterPro" id="IPR050624">
    <property type="entry name" value="HTH-type_Tx_Regulator"/>
</dbReference>